<evidence type="ECO:0000313" key="4">
    <source>
        <dbReference type="Proteomes" id="UP001159363"/>
    </source>
</evidence>
<gene>
    <name evidence="3" type="ORF">PR048_022082</name>
</gene>
<evidence type="ECO:0000313" key="3">
    <source>
        <dbReference type="EMBL" id="KAJ8877627.1"/>
    </source>
</evidence>
<feature type="region of interest" description="Disordered" evidence="1">
    <location>
        <begin position="1"/>
        <end position="25"/>
    </location>
</feature>
<name>A0ABQ9H053_9NEOP</name>
<feature type="domain" description="DUF4817" evidence="2">
    <location>
        <begin position="74"/>
        <end position="129"/>
    </location>
</feature>
<dbReference type="EMBL" id="JARBHB010000008">
    <property type="protein sequence ID" value="KAJ8877627.1"/>
    <property type="molecule type" value="Genomic_DNA"/>
</dbReference>
<protein>
    <recommendedName>
        <fullName evidence="2">DUF4817 domain-containing protein</fullName>
    </recommendedName>
</protein>
<keyword evidence="4" id="KW-1185">Reference proteome</keyword>
<reference evidence="3 4" key="1">
    <citation type="submission" date="2023-02" db="EMBL/GenBank/DDBJ databases">
        <title>LHISI_Scaffold_Assembly.</title>
        <authorList>
            <person name="Stuart O.P."/>
            <person name="Cleave R."/>
            <person name="Magrath M.J.L."/>
            <person name="Mikheyev A.S."/>
        </authorList>
    </citation>
    <scope>NUCLEOTIDE SEQUENCE [LARGE SCALE GENOMIC DNA]</scope>
    <source>
        <strain evidence="3">Daus_M_001</strain>
        <tissue evidence="3">Leg muscle</tissue>
    </source>
</reference>
<feature type="region of interest" description="Disordered" evidence="1">
    <location>
        <begin position="320"/>
        <end position="351"/>
    </location>
</feature>
<accession>A0ABQ9H053</accession>
<evidence type="ECO:0000259" key="2">
    <source>
        <dbReference type="Pfam" id="PF16087"/>
    </source>
</evidence>
<proteinExistence type="predicted"/>
<comment type="caution">
    <text evidence="3">The sequence shown here is derived from an EMBL/GenBank/DDBJ whole genome shotgun (WGS) entry which is preliminary data.</text>
</comment>
<dbReference type="Pfam" id="PF16087">
    <property type="entry name" value="DUF4817"/>
    <property type="match status" value="1"/>
</dbReference>
<evidence type="ECO:0000256" key="1">
    <source>
        <dbReference type="SAM" id="MobiDB-lite"/>
    </source>
</evidence>
<feature type="compositionally biased region" description="Basic and acidic residues" evidence="1">
    <location>
        <begin position="1"/>
        <end position="13"/>
    </location>
</feature>
<organism evidence="3 4">
    <name type="scientific">Dryococelus australis</name>
    <dbReference type="NCBI Taxonomy" id="614101"/>
    <lineage>
        <taxon>Eukaryota</taxon>
        <taxon>Metazoa</taxon>
        <taxon>Ecdysozoa</taxon>
        <taxon>Arthropoda</taxon>
        <taxon>Hexapoda</taxon>
        <taxon>Insecta</taxon>
        <taxon>Pterygota</taxon>
        <taxon>Neoptera</taxon>
        <taxon>Polyneoptera</taxon>
        <taxon>Phasmatodea</taxon>
        <taxon>Verophasmatodea</taxon>
        <taxon>Anareolatae</taxon>
        <taxon>Phasmatidae</taxon>
        <taxon>Eurycanthinae</taxon>
        <taxon>Dryococelus</taxon>
    </lineage>
</organism>
<sequence>MREIEASMERNERASGTIPTCENPLTEPKLYGVPAFTYRFDSPSTRDSLGWGRHNTARPVRRVMPLSVSMECWSAVHRAFVVEAYVKHNDSVATQRLFRQHFKFGRERMVPERHAITNWVSKYRATASVADKKSGGSVKSVRTQENIDRPNETSLIRSVKRSEAGVRHKPELTNAGNGLRGNTAIGKHGCNFCTTDSSPGRLIPSQARSIPKLMICKVSGSSLTGDSQSEEVDNDKIATGANRVGPALIGHLSNQSQLLNDSHVARQLHVSTAHAEREQFYLRRGICLNADFSAFCAARSWEPMRAIEVRMKQRRNEITVETGDPLENPPISSIVRHDSHMRKSRSEPAGE</sequence>
<dbReference type="Proteomes" id="UP001159363">
    <property type="component" value="Chromosome 7"/>
</dbReference>
<dbReference type="InterPro" id="IPR032135">
    <property type="entry name" value="DUF4817"/>
</dbReference>